<dbReference type="InterPro" id="IPR011051">
    <property type="entry name" value="RmlC_Cupin_sf"/>
</dbReference>
<comment type="catalytic activity">
    <reaction evidence="4">
        <text>(S)-ureidoglycolate = urea + glyoxylate</text>
        <dbReference type="Rhea" id="RHEA:11304"/>
        <dbReference type="ChEBI" id="CHEBI:16199"/>
        <dbReference type="ChEBI" id="CHEBI:36655"/>
        <dbReference type="ChEBI" id="CHEBI:57296"/>
        <dbReference type="EC" id="4.3.2.3"/>
    </reaction>
</comment>
<protein>
    <recommendedName>
        <fullName evidence="6">Ureidoglycolate hydrolase</fullName>
    </recommendedName>
</protein>
<gene>
    <name evidence="5" type="ORF">MNBD_ALPHA09-349</name>
</gene>
<name>A0A3B0T3C1_9ZZZZ</name>
<evidence type="ECO:0000256" key="1">
    <source>
        <dbReference type="ARBA" id="ARBA00011738"/>
    </source>
</evidence>
<dbReference type="EMBL" id="UOEM01000054">
    <property type="protein sequence ID" value="VAW12835.1"/>
    <property type="molecule type" value="Genomic_DNA"/>
</dbReference>
<evidence type="ECO:0000256" key="4">
    <source>
        <dbReference type="ARBA" id="ARBA00047684"/>
    </source>
</evidence>
<reference evidence="5" key="1">
    <citation type="submission" date="2018-06" db="EMBL/GenBank/DDBJ databases">
        <authorList>
            <person name="Zhirakovskaya E."/>
        </authorList>
    </citation>
    <scope>NUCLEOTIDE SEQUENCE</scope>
</reference>
<dbReference type="CDD" id="cd20298">
    <property type="entry name" value="cupin_UAH"/>
    <property type="match status" value="1"/>
</dbReference>
<dbReference type="GO" id="GO:0050385">
    <property type="term" value="F:ureidoglycolate lyase activity"/>
    <property type="evidence" value="ECO:0007669"/>
    <property type="project" value="UniProtKB-EC"/>
</dbReference>
<dbReference type="InterPro" id="IPR024060">
    <property type="entry name" value="Ureidoglycolate_lyase_dom_sf"/>
</dbReference>
<proteinExistence type="predicted"/>
<dbReference type="GO" id="GO:0006144">
    <property type="term" value="P:purine nucleobase metabolic process"/>
    <property type="evidence" value="ECO:0007669"/>
    <property type="project" value="UniProtKB-KW"/>
</dbReference>
<dbReference type="InterPro" id="IPR007247">
    <property type="entry name" value="Ureidogly_lyase"/>
</dbReference>
<accession>A0A3B0T3C1</accession>
<evidence type="ECO:0000313" key="5">
    <source>
        <dbReference type="EMBL" id="VAW12835.1"/>
    </source>
</evidence>
<evidence type="ECO:0008006" key="6">
    <source>
        <dbReference type="Google" id="ProtNLM"/>
    </source>
</evidence>
<dbReference type="Gene3D" id="2.60.120.480">
    <property type="entry name" value="Ureidoglycolate hydrolase"/>
    <property type="match status" value="1"/>
</dbReference>
<dbReference type="GO" id="GO:0004848">
    <property type="term" value="F:ureidoglycolate hydrolase activity"/>
    <property type="evidence" value="ECO:0007669"/>
    <property type="project" value="InterPro"/>
</dbReference>
<keyword evidence="2" id="KW-0659">Purine metabolism</keyword>
<dbReference type="SUPFAM" id="SSF51182">
    <property type="entry name" value="RmlC-like cupins"/>
    <property type="match status" value="1"/>
</dbReference>
<comment type="subunit">
    <text evidence="1">Homodimer.</text>
</comment>
<evidence type="ECO:0000256" key="3">
    <source>
        <dbReference type="ARBA" id="ARBA00023239"/>
    </source>
</evidence>
<dbReference type="Pfam" id="PF04115">
    <property type="entry name" value="Ureidogly_lyase"/>
    <property type="match status" value="1"/>
</dbReference>
<dbReference type="GO" id="GO:0000256">
    <property type="term" value="P:allantoin catabolic process"/>
    <property type="evidence" value="ECO:0007669"/>
    <property type="project" value="InterPro"/>
</dbReference>
<keyword evidence="3" id="KW-0456">Lyase</keyword>
<dbReference type="PANTHER" id="PTHR21221:SF1">
    <property type="entry name" value="UREIDOGLYCOLATE LYASE"/>
    <property type="match status" value="1"/>
</dbReference>
<sequence length="81" mass="8791">MPLGPCRWLVVVAPPGAFDPRSIRAFSADGARGVNYRPGTWHHPLVVTDVAADFLVVDRVAPELDCDVVQIPPDTIEISLD</sequence>
<evidence type="ECO:0000256" key="2">
    <source>
        <dbReference type="ARBA" id="ARBA00022631"/>
    </source>
</evidence>
<organism evidence="5">
    <name type="scientific">hydrothermal vent metagenome</name>
    <dbReference type="NCBI Taxonomy" id="652676"/>
    <lineage>
        <taxon>unclassified sequences</taxon>
        <taxon>metagenomes</taxon>
        <taxon>ecological metagenomes</taxon>
    </lineage>
</organism>
<dbReference type="AlphaFoldDB" id="A0A3B0T3C1"/>
<dbReference type="InterPro" id="IPR047233">
    <property type="entry name" value="UAH_cupin"/>
</dbReference>
<dbReference type="PANTHER" id="PTHR21221">
    <property type="entry name" value="UREIDOGLYCOLATE HYDROLASE"/>
    <property type="match status" value="1"/>
</dbReference>